<keyword evidence="4 6" id="KW-0460">Magnesium</keyword>
<dbReference type="InterPro" id="IPR005135">
    <property type="entry name" value="Endo/exonuclease/phosphatase"/>
</dbReference>
<dbReference type="GO" id="GO:0008311">
    <property type="term" value="F:double-stranded DNA 3'-5' DNA exonuclease activity"/>
    <property type="evidence" value="ECO:0007669"/>
    <property type="project" value="TreeGrafter"/>
</dbReference>
<evidence type="ECO:0000256" key="7">
    <source>
        <dbReference type="PIRSR" id="PIRSR604808-3"/>
    </source>
</evidence>
<feature type="active site" evidence="5">
    <location>
        <position position="151"/>
    </location>
</feature>
<organism evidence="9 10">
    <name type="scientific">Deinococcus peraridilitoris (strain DSM 19664 / LMG 22246 / CIP 109416 / KR-200)</name>
    <dbReference type="NCBI Taxonomy" id="937777"/>
    <lineage>
        <taxon>Bacteria</taxon>
        <taxon>Thermotogati</taxon>
        <taxon>Deinococcota</taxon>
        <taxon>Deinococci</taxon>
        <taxon>Deinococcales</taxon>
        <taxon>Deinococcaceae</taxon>
        <taxon>Deinococcus</taxon>
    </lineage>
</organism>
<dbReference type="NCBIfam" id="TIGR00633">
    <property type="entry name" value="xth"/>
    <property type="match status" value="1"/>
</dbReference>
<evidence type="ECO:0000256" key="4">
    <source>
        <dbReference type="ARBA" id="ARBA00022842"/>
    </source>
</evidence>
<comment type="cofactor">
    <cofactor evidence="6">
        <name>Mg(2+)</name>
        <dbReference type="ChEBI" id="CHEBI:18420"/>
    </cofactor>
    <cofactor evidence="6">
        <name>Mn(2+)</name>
        <dbReference type="ChEBI" id="CHEBI:29035"/>
    </cofactor>
    <text evidence="6">Probably binds two magnesium or manganese ions per subunit.</text>
</comment>
<evidence type="ECO:0000313" key="10">
    <source>
        <dbReference type="Proteomes" id="UP000010467"/>
    </source>
</evidence>
<dbReference type="SUPFAM" id="SSF56219">
    <property type="entry name" value="DNase I-like"/>
    <property type="match status" value="1"/>
</dbReference>
<protein>
    <submittedName>
        <fullName evidence="9">Exodeoxyribonuclease III</fullName>
    </submittedName>
</protein>
<dbReference type="KEGG" id="dpd:Deipe_0161"/>
<sequence length="312" mass="34634">MKAFLSRRLQGRTTVALEPARTSGPYAGRVIPGPSAHHEPDLTGRPLRVTTLNVNGLRSALRKGLLDWLEREQSDVVLLQEVRADPHPEVFAPLGYFSSWSPAQKAGYSGVAVLSRRAPDAVEVGVLHDAYDAEGRVLLTRFGPLQVVSVYVPSGSSGEARQQFKEEFLKHFHAWTRERLARGPMLLGGDLNIAHQNIDLKNWRSNQKNSGFLPQERRWLTEYLALGLRDTHRDSLGERAEYTWWSNRGNAYSNDVGWRLDYLLSGGLTLGNVRADREARLSDHAPLTGELLGAPDLSLLLRPGPPDTPGVP</sequence>
<dbReference type="Gene3D" id="3.60.10.10">
    <property type="entry name" value="Endonuclease/exonuclease/phosphatase"/>
    <property type="match status" value="1"/>
</dbReference>
<evidence type="ECO:0000256" key="3">
    <source>
        <dbReference type="ARBA" id="ARBA00022801"/>
    </source>
</evidence>
<dbReference type="HOGENOM" id="CLU_027539_3_0_0"/>
<dbReference type="PANTHER" id="PTHR22748">
    <property type="entry name" value="AP ENDONUCLEASE"/>
    <property type="match status" value="1"/>
</dbReference>
<keyword evidence="3" id="KW-0378">Hydrolase</keyword>
<dbReference type="InterPro" id="IPR036691">
    <property type="entry name" value="Endo/exonu/phosph_ase_sf"/>
</dbReference>
<feature type="active site" description="Proton donor/acceptor" evidence="5">
    <location>
        <position position="190"/>
    </location>
</feature>
<dbReference type="RefSeq" id="WP_015234076.1">
    <property type="nucleotide sequence ID" value="NC_019793.1"/>
</dbReference>
<evidence type="ECO:0000256" key="6">
    <source>
        <dbReference type="PIRSR" id="PIRSR604808-2"/>
    </source>
</evidence>
<dbReference type="EMBL" id="CP003382">
    <property type="protein sequence ID" value="AFZ65765.1"/>
    <property type="molecule type" value="Genomic_DNA"/>
</dbReference>
<dbReference type="STRING" id="937777.Deipe_0161"/>
<dbReference type="PATRIC" id="fig|937777.3.peg.171"/>
<evidence type="ECO:0000256" key="1">
    <source>
        <dbReference type="ARBA" id="ARBA00007092"/>
    </source>
</evidence>
<gene>
    <name evidence="9" type="ordered locus">Deipe_0161</name>
</gene>
<dbReference type="NCBIfam" id="TIGR00195">
    <property type="entry name" value="exoDNase_III"/>
    <property type="match status" value="1"/>
</dbReference>
<dbReference type="AlphaFoldDB" id="K9ZYD2"/>
<evidence type="ECO:0000256" key="5">
    <source>
        <dbReference type="PIRSR" id="PIRSR604808-1"/>
    </source>
</evidence>
<dbReference type="PROSITE" id="PS51435">
    <property type="entry name" value="AP_NUCLEASE_F1_4"/>
    <property type="match status" value="1"/>
</dbReference>
<keyword evidence="10" id="KW-1185">Reference proteome</keyword>
<feature type="binding site" evidence="6">
    <location>
        <position position="283"/>
    </location>
    <ligand>
        <name>Mg(2+)</name>
        <dbReference type="ChEBI" id="CHEBI:18420"/>
        <label>1</label>
    </ligand>
</feature>
<reference evidence="10" key="1">
    <citation type="submission" date="2012-03" db="EMBL/GenBank/DDBJ databases">
        <title>Complete sequence of chromosome of Deinococcus peraridilitoris DSM 19664.</title>
        <authorList>
            <person name="Lucas S."/>
            <person name="Copeland A."/>
            <person name="Lapidus A."/>
            <person name="Glavina del Rio T."/>
            <person name="Dalin E."/>
            <person name="Tice H."/>
            <person name="Bruce D."/>
            <person name="Goodwin L."/>
            <person name="Pitluck S."/>
            <person name="Peters L."/>
            <person name="Mikhailova N."/>
            <person name="Lu M."/>
            <person name="Kyrpides N."/>
            <person name="Mavromatis K."/>
            <person name="Ivanova N."/>
            <person name="Brettin T."/>
            <person name="Detter J.C."/>
            <person name="Han C."/>
            <person name="Larimer F."/>
            <person name="Land M."/>
            <person name="Hauser L."/>
            <person name="Markowitz V."/>
            <person name="Cheng J.-F."/>
            <person name="Hugenholtz P."/>
            <person name="Woyke T."/>
            <person name="Wu D."/>
            <person name="Pukall R."/>
            <person name="Steenblock K."/>
            <person name="Brambilla E."/>
            <person name="Klenk H.-P."/>
            <person name="Eisen J.A."/>
        </authorList>
    </citation>
    <scope>NUCLEOTIDE SEQUENCE [LARGE SCALE GENOMIC DNA]</scope>
    <source>
        <strain evidence="10">DSM 19664 / LMG 22246 / CIP 109416 / KR-200</strain>
    </source>
</reference>
<dbReference type="GO" id="GO:0046872">
    <property type="term" value="F:metal ion binding"/>
    <property type="evidence" value="ECO:0007669"/>
    <property type="project" value="UniProtKB-KW"/>
</dbReference>
<feature type="site" description="Transition state stabilizer" evidence="7">
    <location>
        <position position="192"/>
    </location>
</feature>
<feature type="site" description="Interaction with DNA substrate" evidence="7">
    <location>
        <position position="284"/>
    </location>
</feature>
<feature type="binding site" evidence="6">
    <location>
        <position position="190"/>
    </location>
    <ligand>
        <name>Mg(2+)</name>
        <dbReference type="ChEBI" id="CHEBI:18420"/>
        <label>1</label>
    </ligand>
</feature>
<evidence type="ECO:0000313" key="9">
    <source>
        <dbReference type="EMBL" id="AFZ65765.1"/>
    </source>
</evidence>
<dbReference type="eggNOG" id="COG0708">
    <property type="taxonomic scope" value="Bacteria"/>
</dbReference>
<proteinExistence type="inferred from homology"/>
<evidence type="ECO:0000259" key="8">
    <source>
        <dbReference type="Pfam" id="PF03372"/>
    </source>
</evidence>
<comment type="similarity">
    <text evidence="1">Belongs to the DNA repair enzymes AP/ExoA family.</text>
</comment>
<dbReference type="PANTHER" id="PTHR22748:SF6">
    <property type="entry name" value="DNA-(APURINIC OR APYRIMIDINIC SITE) ENDONUCLEASE"/>
    <property type="match status" value="1"/>
</dbReference>
<dbReference type="GO" id="GO:0006284">
    <property type="term" value="P:base-excision repair"/>
    <property type="evidence" value="ECO:0007669"/>
    <property type="project" value="TreeGrafter"/>
</dbReference>
<feature type="binding site" evidence="6">
    <location>
        <position position="284"/>
    </location>
    <ligand>
        <name>Mg(2+)</name>
        <dbReference type="ChEBI" id="CHEBI:18420"/>
        <label>1</label>
    </ligand>
</feature>
<feature type="site" description="Important for catalytic activity" evidence="7">
    <location>
        <position position="261"/>
    </location>
</feature>
<feature type="binding site" evidence="6">
    <location>
        <position position="192"/>
    </location>
    <ligand>
        <name>Mg(2+)</name>
        <dbReference type="ChEBI" id="CHEBI:18420"/>
        <label>1</label>
    </ligand>
</feature>
<feature type="binding site" evidence="6">
    <location>
        <position position="81"/>
    </location>
    <ligand>
        <name>Mg(2+)</name>
        <dbReference type="ChEBI" id="CHEBI:18420"/>
        <label>1</label>
    </ligand>
</feature>
<dbReference type="GO" id="GO:0008081">
    <property type="term" value="F:phosphoric diester hydrolase activity"/>
    <property type="evidence" value="ECO:0007669"/>
    <property type="project" value="TreeGrafter"/>
</dbReference>
<feature type="domain" description="Endonuclease/exonuclease/phosphatase" evidence="8">
    <location>
        <begin position="51"/>
        <end position="284"/>
    </location>
</feature>
<evidence type="ECO:0000256" key="2">
    <source>
        <dbReference type="ARBA" id="ARBA00022723"/>
    </source>
</evidence>
<feature type="binding site" evidence="6">
    <location>
        <position position="53"/>
    </location>
    <ligand>
        <name>Mg(2+)</name>
        <dbReference type="ChEBI" id="CHEBI:18420"/>
        <label>1</label>
    </ligand>
</feature>
<dbReference type="Proteomes" id="UP000010467">
    <property type="component" value="Chromosome"/>
</dbReference>
<keyword evidence="6" id="KW-0464">Manganese</keyword>
<keyword evidence="2 6" id="KW-0479">Metal-binding</keyword>
<dbReference type="GO" id="GO:0003906">
    <property type="term" value="F:DNA-(apurinic or apyrimidinic site) endonuclease activity"/>
    <property type="evidence" value="ECO:0007669"/>
    <property type="project" value="TreeGrafter"/>
</dbReference>
<feature type="active site" description="Proton acceptor" evidence="5">
    <location>
        <position position="284"/>
    </location>
</feature>
<dbReference type="InterPro" id="IPR004808">
    <property type="entry name" value="AP_endonuc_1"/>
</dbReference>
<dbReference type="OrthoDB" id="9803914at2"/>
<name>K9ZYD2_DEIPD</name>
<accession>K9ZYD2</accession>
<dbReference type="Pfam" id="PF03372">
    <property type="entry name" value="Exo_endo_phos"/>
    <property type="match status" value="1"/>
</dbReference>